<sequence length="45" mass="4940">MLAAGHWRAEIPPEEPAQRIKNEKFGDISAPALGAHRLGYARQQG</sequence>
<feature type="compositionally biased region" description="Basic and acidic residues" evidence="1">
    <location>
        <begin position="7"/>
        <end position="25"/>
    </location>
</feature>
<protein>
    <submittedName>
        <fullName evidence="2">Uncharacterized protein</fullName>
    </submittedName>
</protein>
<keyword evidence="3" id="KW-1185">Reference proteome</keyword>
<dbReference type="AlphaFoldDB" id="A0A2Z5QVE1"/>
<proteinExistence type="predicted"/>
<name>A0A2Z5QVE1_9MICC</name>
<gene>
    <name evidence="2" type="ORF">RA11412_0051</name>
</gene>
<evidence type="ECO:0000313" key="3">
    <source>
        <dbReference type="Proteomes" id="UP000250241"/>
    </source>
</evidence>
<dbReference type="Proteomes" id="UP000250241">
    <property type="component" value="Chromosome"/>
</dbReference>
<accession>A0A2Z5QVE1</accession>
<evidence type="ECO:0000313" key="2">
    <source>
        <dbReference type="EMBL" id="BAV86350.1"/>
    </source>
</evidence>
<dbReference type="EMBL" id="AP017895">
    <property type="protein sequence ID" value="BAV86350.1"/>
    <property type="molecule type" value="Genomic_DNA"/>
</dbReference>
<evidence type="ECO:0000256" key="1">
    <source>
        <dbReference type="SAM" id="MobiDB-lite"/>
    </source>
</evidence>
<reference evidence="2 3" key="1">
    <citation type="submission" date="2016-10" db="EMBL/GenBank/DDBJ databases">
        <title>Genome sequence of Rothia aeria strain JCM11412.</title>
        <authorList>
            <person name="Nambu T."/>
        </authorList>
    </citation>
    <scope>NUCLEOTIDE SEQUENCE [LARGE SCALE GENOMIC DNA]</scope>
    <source>
        <strain evidence="2 3">JCM 11412</strain>
    </source>
</reference>
<feature type="region of interest" description="Disordered" evidence="1">
    <location>
        <begin position="1"/>
        <end position="25"/>
    </location>
</feature>
<organism evidence="2 3">
    <name type="scientific">Rothia aeria</name>
    <dbReference type="NCBI Taxonomy" id="172042"/>
    <lineage>
        <taxon>Bacteria</taxon>
        <taxon>Bacillati</taxon>
        <taxon>Actinomycetota</taxon>
        <taxon>Actinomycetes</taxon>
        <taxon>Micrococcales</taxon>
        <taxon>Micrococcaceae</taxon>
        <taxon>Rothia</taxon>
    </lineage>
</organism>
<dbReference type="KEGG" id="raj:RA11412_0051"/>